<evidence type="ECO:0000256" key="1">
    <source>
        <dbReference type="SAM" id="MobiDB-lite"/>
    </source>
</evidence>
<gene>
    <name evidence="3" type="ORF">GV827_08910</name>
</gene>
<protein>
    <submittedName>
        <fullName evidence="3">Uncharacterized protein</fullName>
    </submittedName>
</protein>
<feature type="chain" id="PRO_5026774206" evidence="2">
    <location>
        <begin position="22"/>
        <end position="482"/>
    </location>
</feature>
<name>A0A6P0C8J3_9RHOB</name>
<feature type="region of interest" description="Disordered" evidence="1">
    <location>
        <begin position="436"/>
        <end position="464"/>
    </location>
</feature>
<keyword evidence="2" id="KW-0732">Signal</keyword>
<accession>A0A6P0C8J3</accession>
<dbReference type="Proteomes" id="UP000468591">
    <property type="component" value="Unassembled WGS sequence"/>
</dbReference>
<evidence type="ECO:0000256" key="2">
    <source>
        <dbReference type="SAM" id="SignalP"/>
    </source>
</evidence>
<proteinExistence type="predicted"/>
<reference evidence="3 4" key="1">
    <citation type="submission" date="2020-01" db="EMBL/GenBank/DDBJ databases">
        <title>Sulfitobacter sediminilitoris sp. nov., isolated from a tidal flat.</title>
        <authorList>
            <person name="Park S."/>
            <person name="Yoon J.-H."/>
        </authorList>
    </citation>
    <scope>NUCLEOTIDE SEQUENCE [LARGE SCALE GENOMIC DNA]</scope>
    <source>
        <strain evidence="3 4">JBTF-M27</strain>
    </source>
</reference>
<dbReference type="AlphaFoldDB" id="A0A6P0C8J3"/>
<sequence>MSMMFAIGFLSLLSVGFVAMAMGGEDDVSDVDQTEDMQDDLAPSTQGVGLADPGANQSLDLSDFGIEVSENIAAEDLVRINAFISELEATPTEEMASLIQEFIAELEASQEEVVEEEVSEESTEQEFEDTAEDNVEADAEEAPATYEPESEEEDVRPPMGNEFRDPLKVAEELEQQRILDEFAAEEARQPENLVTVSDKEGAEIADELVLAERDDDAPETDPSFTVTAPDAANSIEVGFDSEHTFQIHHNGQTTSVTAGLNSDIEGEDVLRTRTITNEEDETGASVRTIYWTKEYGTSTDITMEVAQDHIGTHVAQIDLTNPNDDLTFDFASDVTGNLHLVYVENEEGGEGETVAVKRAFVIQTAADVSNLSSSDIADLIASESGQTEDGSVLAEIYLGEDSLLINGEPGSGEPYEVRISNFINDEATITSSIGWSSITDHDDDITDQGAEQPSGDGMGGGEEDDIAELFEDLGLNPGFFGF</sequence>
<feature type="region of interest" description="Disordered" evidence="1">
    <location>
        <begin position="115"/>
        <end position="163"/>
    </location>
</feature>
<organism evidence="3 4">
    <name type="scientific">Sulfitobacter sediminilitoris</name>
    <dbReference type="NCBI Taxonomy" id="2698830"/>
    <lineage>
        <taxon>Bacteria</taxon>
        <taxon>Pseudomonadati</taxon>
        <taxon>Pseudomonadota</taxon>
        <taxon>Alphaproteobacteria</taxon>
        <taxon>Rhodobacterales</taxon>
        <taxon>Roseobacteraceae</taxon>
        <taxon>Sulfitobacter</taxon>
    </lineage>
</organism>
<keyword evidence="4" id="KW-1185">Reference proteome</keyword>
<feature type="compositionally biased region" description="Acidic residues" evidence="1">
    <location>
        <begin position="115"/>
        <end position="141"/>
    </location>
</feature>
<comment type="caution">
    <text evidence="3">The sequence shown here is derived from an EMBL/GenBank/DDBJ whole genome shotgun (WGS) entry which is preliminary data.</text>
</comment>
<feature type="signal peptide" evidence="2">
    <location>
        <begin position="1"/>
        <end position="21"/>
    </location>
</feature>
<dbReference type="EMBL" id="JAABNT010000004">
    <property type="protein sequence ID" value="NEK22521.1"/>
    <property type="molecule type" value="Genomic_DNA"/>
</dbReference>
<evidence type="ECO:0000313" key="3">
    <source>
        <dbReference type="EMBL" id="NEK22521.1"/>
    </source>
</evidence>
<evidence type="ECO:0000313" key="4">
    <source>
        <dbReference type="Proteomes" id="UP000468591"/>
    </source>
</evidence>